<keyword evidence="5" id="KW-0805">Transcription regulation</keyword>
<protein>
    <submittedName>
        <fullName evidence="10">AraC family transcriptional regulator</fullName>
    </submittedName>
</protein>
<dbReference type="InterPro" id="IPR003313">
    <property type="entry name" value="AraC-bd"/>
</dbReference>
<dbReference type="Pfam" id="PF02311">
    <property type="entry name" value="AraC_binding"/>
    <property type="match status" value="1"/>
</dbReference>
<evidence type="ECO:0000256" key="1">
    <source>
        <dbReference type="ARBA" id="ARBA00004196"/>
    </source>
</evidence>
<keyword evidence="4" id="KW-0732">Signal</keyword>
<dbReference type="InterPro" id="IPR018060">
    <property type="entry name" value="HTH_AraC"/>
</dbReference>
<sequence length="530" mass="59852">MQDEAIRTRQPVYYSMSSIVFKRENPQTRHTFATGTQYALIAVTAGHGRMVLAGTGYPLRQGSCMLIGPACSSRLEAEEGGLSYYRLGFEAIAAVKNSEALPRTGGLPAPGALECSPFSQGLLLLDALYRQREAEDELEVFENQVRFEQLLLFLFKQNRAAGYEQRTRQAVLQSIEELEHNYAQAFTVDQLALRAGTNRAKYTQMFKDLTEQLPLEYLNGLRIEKAQQLLLLSQDKLVDIANAVGFNDEYYFNRRFKQEVGVTPGQFRRHHRNPDRIFAPFLEDFLMALGITPAVQFSGKNWGKQGYLAMHAVPEFDVTTGDWQALSRFQPEMILLDGGYRRWNLDKYKRVAPVFRLPSTSEDWRSTLHAIAAVFGVQDRAAEVIGSYESLVETAKERLSGLRKQRQCVAVLRVSARSILLYGGDGRGYTGPILYGDLGLAEPALVREMKDQERRVEISPEALARLDADHVFVTFDNSEGEGRKLVDSPHWQALPAVRNGCVHEVDFWAWMNYGVLSHIRKIEDVLKALA</sequence>
<dbReference type="Pfam" id="PF01497">
    <property type="entry name" value="Peripla_BP_2"/>
    <property type="match status" value="1"/>
</dbReference>
<dbReference type="SUPFAM" id="SSF46689">
    <property type="entry name" value="Homeodomain-like"/>
    <property type="match status" value="2"/>
</dbReference>
<dbReference type="InterPro" id="IPR002491">
    <property type="entry name" value="ABC_transptr_periplasmic_BD"/>
</dbReference>
<name>A0ABV8SD00_9BACL</name>
<dbReference type="PROSITE" id="PS01124">
    <property type="entry name" value="HTH_ARAC_FAMILY_2"/>
    <property type="match status" value="1"/>
</dbReference>
<reference evidence="11" key="1">
    <citation type="journal article" date="2019" name="Int. J. Syst. Evol. Microbiol.">
        <title>The Global Catalogue of Microorganisms (GCM) 10K type strain sequencing project: providing services to taxonomists for standard genome sequencing and annotation.</title>
        <authorList>
            <consortium name="The Broad Institute Genomics Platform"/>
            <consortium name="The Broad Institute Genome Sequencing Center for Infectious Disease"/>
            <person name="Wu L."/>
            <person name="Ma J."/>
        </authorList>
    </citation>
    <scope>NUCLEOTIDE SEQUENCE [LARGE SCALE GENOMIC DNA]</scope>
    <source>
        <strain evidence="11">CGMCC 4.1641</strain>
    </source>
</reference>
<evidence type="ECO:0000256" key="5">
    <source>
        <dbReference type="ARBA" id="ARBA00023015"/>
    </source>
</evidence>
<evidence type="ECO:0000256" key="7">
    <source>
        <dbReference type="ARBA" id="ARBA00023163"/>
    </source>
</evidence>
<dbReference type="PANTHER" id="PTHR30532:SF1">
    <property type="entry name" value="IRON(3+)-HYDROXAMATE-BINDING PROTEIN FHUD"/>
    <property type="match status" value="1"/>
</dbReference>
<dbReference type="Proteomes" id="UP001595755">
    <property type="component" value="Unassembled WGS sequence"/>
</dbReference>
<keyword evidence="6" id="KW-0238">DNA-binding</keyword>
<dbReference type="SMART" id="SM00342">
    <property type="entry name" value="HTH_ARAC"/>
    <property type="match status" value="1"/>
</dbReference>
<comment type="caution">
    <text evidence="10">The sequence shown here is derived from an EMBL/GenBank/DDBJ whole genome shotgun (WGS) entry which is preliminary data.</text>
</comment>
<feature type="domain" description="HTH araC/xylS-type" evidence="8">
    <location>
        <begin position="172"/>
        <end position="270"/>
    </location>
</feature>
<dbReference type="PROSITE" id="PS50983">
    <property type="entry name" value="FE_B12_PBP"/>
    <property type="match status" value="1"/>
</dbReference>
<feature type="domain" description="Fe/B12 periplasmic-binding" evidence="9">
    <location>
        <begin position="274"/>
        <end position="530"/>
    </location>
</feature>
<dbReference type="InterPro" id="IPR051313">
    <property type="entry name" value="Bact_iron-sidero_bind"/>
</dbReference>
<keyword evidence="3" id="KW-0813">Transport</keyword>
<keyword evidence="7" id="KW-0804">Transcription</keyword>
<evidence type="ECO:0000259" key="8">
    <source>
        <dbReference type="PROSITE" id="PS01124"/>
    </source>
</evidence>
<dbReference type="EMBL" id="JBHSED010000021">
    <property type="protein sequence ID" value="MFC4304274.1"/>
    <property type="molecule type" value="Genomic_DNA"/>
</dbReference>
<comment type="subcellular location">
    <subcellularLocation>
        <location evidence="1">Cell envelope</location>
    </subcellularLocation>
</comment>
<evidence type="ECO:0000256" key="6">
    <source>
        <dbReference type="ARBA" id="ARBA00023125"/>
    </source>
</evidence>
<evidence type="ECO:0000256" key="2">
    <source>
        <dbReference type="ARBA" id="ARBA00008814"/>
    </source>
</evidence>
<accession>A0ABV8SD00</accession>
<keyword evidence="11" id="KW-1185">Reference proteome</keyword>
<dbReference type="Gene3D" id="3.40.50.1980">
    <property type="entry name" value="Nitrogenase molybdenum iron protein domain"/>
    <property type="match status" value="2"/>
</dbReference>
<dbReference type="InterPro" id="IPR018062">
    <property type="entry name" value="HTH_AraC-typ_CS"/>
</dbReference>
<dbReference type="Pfam" id="PF12833">
    <property type="entry name" value="HTH_18"/>
    <property type="match status" value="1"/>
</dbReference>
<evidence type="ECO:0000256" key="4">
    <source>
        <dbReference type="ARBA" id="ARBA00022729"/>
    </source>
</evidence>
<dbReference type="SUPFAM" id="SSF53807">
    <property type="entry name" value="Helical backbone' metal receptor"/>
    <property type="match status" value="1"/>
</dbReference>
<gene>
    <name evidence="10" type="ORF">ACFO1S_12620</name>
</gene>
<dbReference type="PANTHER" id="PTHR30532">
    <property type="entry name" value="IRON III DICITRATE-BINDING PERIPLASMIC PROTEIN"/>
    <property type="match status" value="1"/>
</dbReference>
<dbReference type="PROSITE" id="PS00041">
    <property type="entry name" value="HTH_ARAC_FAMILY_1"/>
    <property type="match status" value="1"/>
</dbReference>
<evidence type="ECO:0000313" key="11">
    <source>
        <dbReference type="Proteomes" id="UP001595755"/>
    </source>
</evidence>
<dbReference type="InterPro" id="IPR009057">
    <property type="entry name" value="Homeodomain-like_sf"/>
</dbReference>
<dbReference type="InterPro" id="IPR037923">
    <property type="entry name" value="HTH-like"/>
</dbReference>
<dbReference type="PRINTS" id="PR00032">
    <property type="entry name" value="HTHARAC"/>
</dbReference>
<evidence type="ECO:0000313" key="10">
    <source>
        <dbReference type="EMBL" id="MFC4304274.1"/>
    </source>
</evidence>
<dbReference type="RefSeq" id="WP_378126872.1">
    <property type="nucleotide sequence ID" value="NZ_JBHSED010000021.1"/>
</dbReference>
<proteinExistence type="inferred from homology"/>
<evidence type="ECO:0000256" key="3">
    <source>
        <dbReference type="ARBA" id="ARBA00022448"/>
    </source>
</evidence>
<dbReference type="Gene3D" id="1.10.10.60">
    <property type="entry name" value="Homeodomain-like"/>
    <property type="match status" value="2"/>
</dbReference>
<dbReference type="InterPro" id="IPR020449">
    <property type="entry name" value="Tscrpt_reg_AraC-type_HTH"/>
</dbReference>
<dbReference type="SUPFAM" id="SSF51215">
    <property type="entry name" value="Regulatory protein AraC"/>
    <property type="match status" value="1"/>
</dbReference>
<organism evidence="10 11">
    <name type="scientific">Cohnella boryungensis</name>
    <dbReference type="NCBI Taxonomy" id="768479"/>
    <lineage>
        <taxon>Bacteria</taxon>
        <taxon>Bacillati</taxon>
        <taxon>Bacillota</taxon>
        <taxon>Bacilli</taxon>
        <taxon>Bacillales</taxon>
        <taxon>Paenibacillaceae</taxon>
        <taxon>Cohnella</taxon>
    </lineage>
</organism>
<evidence type="ECO:0000259" key="9">
    <source>
        <dbReference type="PROSITE" id="PS50983"/>
    </source>
</evidence>
<comment type="similarity">
    <text evidence="2">Belongs to the bacterial solute-binding protein 8 family.</text>
</comment>